<dbReference type="RefSeq" id="WP_144367281.1">
    <property type="nucleotide sequence ID" value="NZ_CABHNA010000062.1"/>
</dbReference>
<gene>
    <name evidence="1" type="ORF">RTSSTS7063_01864</name>
</gene>
<reference evidence="1 2" key="1">
    <citation type="submission" date="2019-07" db="EMBL/GenBank/DDBJ databases">
        <authorList>
            <person name="Hibberd C M."/>
            <person name="Gehrig L. J."/>
            <person name="Chang H.-W."/>
            <person name="Venkatesh S."/>
        </authorList>
    </citation>
    <scope>NUCLEOTIDE SEQUENCE [LARGE SCALE GENOMIC DNA]</scope>
    <source>
        <strain evidence="1">Ruminococcus_torques_SSTS_Bg7063</strain>
    </source>
</reference>
<dbReference type="AlphaFoldDB" id="A0A564U129"/>
<dbReference type="EMBL" id="CABHNA010000062">
    <property type="protein sequence ID" value="VUX13181.1"/>
    <property type="molecule type" value="Genomic_DNA"/>
</dbReference>
<accession>A0A564U129</accession>
<dbReference type="Proteomes" id="UP000363661">
    <property type="component" value="Unassembled WGS sequence"/>
</dbReference>
<sequence length="64" mass="7423">MIETNKLSVADVDKLKHVYGTNNNIVSVSIAEIEQTKKRLEVLYPNCKVQWSFAERICLRNKSR</sequence>
<evidence type="ECO:0000313" key="1">
    <source>
        <dbReference type="EMBL" id="VUX13181.1"/>
    </source>
</evidence>
<evidence type="ECO:0000313" key="2">
    <source>
        <dbReference type="Proteomes" id="UP000363661"/>
    </source>
</evidence>
<keyword evidence="2" id="KW-1185">Reference proteome</keyword>
<protein>
    <submittedName>
        <fullName evidence="1">Uncharacterized protein</fullName>
    </submittedName>
</protein>
<proteinExistence type="predicted"/>
<name>A0A564U129_9FIRM</name>
<organism evidence="1 2">
    <name type="scientific">[Ruminococcus] torques</name>
    <dbReference type="NCBI Taxonomy" id="33039"/>
    <lineage>
        <taxon>Bacteria</taxon>
        <taxon>Bacillati</taxon>
        <taxon>Bacillota</taxon>
        <taxon>Clostridia</taxon>
        <taxon>Lachnospirales</taxon>
        <taxon>Lachnospiraceae</taxon>
        <taxon>Mediterraneibacter</taxon>
    </lineage>
</organism>